<accession>A0A8J7K3E9</accession>
<keyword evidence="4 7" id="KW-0413">Isomerase</keyword>
<evidence type="ECO:0000313" key="8">
    <source>
        <dbReference type="Proteomes" id="UP000620559"/>
    </source>
</evidence>
<reference evidence="7" key="1">
    <citation type="submission" date="2020-10" db="EMBL/GenBank/DDBJ databases">
        <authorList>
            <person name="Castelo-Branco R."/>
            <person name="Eusebio N."/>
            <person name="Adriana R."/>
            <person name="Vieira A."/>
            <person name="Brugerolle De Fraissinette N."/>
            <person name="Rezende De Castro R."/>
            <person name="Schneider M.P."/>
            <person name="Vasconcelos V."/>
            <person name="Leao P.N."/>
        </authorList>
    </citation>
    <scope>NUCLEOTIDE SEQUENCE</scope>
    <source>
        <strain evidence="7">LEGE 06105</strain>
    </source>
</reference>
<dbReference type="InterPro" id="IPR004561">
    <property type="entry name" value="IsoChor_synthase"/>
</dbReference>
<feature type="domain" description="Chorismate-utilising enzyme C-terminal" evidence="6">
    <location>
        <begin position="211"/>
        <end position="464"/>
    </location>
</feature>
<dbReference type="Pfam" id="PF00425">
    <property type="entry name" value="Chorismate_bind"/>
    <property type="match status" value="1"/>
</dbReference>
<dbReference type="Proteomes" id="UP000620559">
    <property type="component" value="Unassembled WGS sequence"/>
</dbReference>
<evidence type="ECO:0000256" key="1">
    <source>
        <dbReference type="ARBA" id="ARBA00000799"/>
    </source>
</evidence>
<proteinExistence type="inferred from homology"/>
<comment type="similarity">
    <text evidence="2">Belongs to the isochorismate synthase family.</text>
</comment>
<comment type="caution">
    <text evidence="7">The sequence shown here is derived from an EMBL/GenBank/DDBJ whole genome shotgun (WGS) entry which is preliminary data.</text>
</comment>
<dbReference type="PANTHER" id="PTHR42839">
    <property type="entry name" value="ISOCHORISMATE SYNTHASE ENTC"/>
    <property type="match status" value="1"/>
</dbReference>
<dbReference type="RefSeq" id="WP_193921488.1">
    <property type="nucleotide sequence ID" value="NZ_JADEWL010000049.1"/>
</dbReference>
<dbReference type="Gene3D" id="3.60.120.10">
    <property type="entry name" value="Anthranilate synthase"/>
    <property type="match status" value="1"/>
</dbReference>
<organism evidence="7 8">
    <name type="scientific">Plectonema cf. radiosum LEGE 06105</name>
    <dbReference type="NCBI Taxonomy" id="945769"/>
    <lineage>
        <taxon>Bacteria</taxon>
        <taxon>Bacillati</taxon>
        <taxon>Cyanobacteriota</taxon>
        <taxon>Cyanophyceae</taxon>
        <taxon>Oscillatoriophycideae</taxon>
        <taxon>Oscillatoriales</taxon>
        <taxon>Microcoleaceae</taxon>
        <taxon>Plectonema</taxon>
    </lineage>
</organism>
<dbReference type="NCBIfam" id="TIGR00543">
    <property type="entry name" value="isochor_syn"/>
    <property type="match status" value="1"/>
</dbReference>
<dbReference type="EMBL" id="JADEWL010000049">
    <property type="protein sequence ID" value="MBE9214062.1"/>
    <property type="molecule type" value="Genomic_DNA"/>
</dbReference>
<evidence type="ECO:0000256" key="3">
    <source>
        <dbReference type="ARBA" id="ARBA00012824"/>
    </source>
</evidence>
<dbReference type="InterPro" id="IPR005801">
    <property type="entry name" value="ADC_synthase"/>
</dbReference>
<evidence type="ECO:0000256" key="5">
    <source>
        <dbReference type="ARBA" id="ARBA00041564"/>
    </source>
</evidence>
<sequence>MTVSPCSAEFSVYNNGLYQFIANNRAFCIKNSYTQIVSIALEIDSVDPLVIFQKLSKSNELNFYWENPSKKEAIAALDAVTKCQFEGKERFFQAENFIKDCLSKIVSFCNTNHSLSKPLFFCSFSFFETFFQQDYPFSAATVFLPKWQITRKNDRCILISNILVNGDLNIEETLEYLWRKITAINKLKSDFLDLDDSRPEFTKKSITKPIKFKQSVLSALDNIHKGHYSKIVLADALNIRSSTPFDLFKSLNNLRQLHPNCCIFSTSNGKGQNFIGASPETLIAIRNQKLIADALAGSAARGKTPQEDAKNADRLLNSEKERHEHSLVIDFITQRLFSLGLLPQVLAPRLRQLSNIQHLWTPIIAKVPPNVHPLQIVAKLHPTPAVAGVAPDIACMEIRRYESFERGLYAAPLGWIDSQGNCEFVVGIRSALIDSNTKSSLLYAGAGIVPGSDPEKEFAEIQLKLQALLKALT</sequence>
<dbReference type="AlphaFoldDB" id="A0A8J7K3E9"/>
<keyword evidence="8" id="KW-1185">Reference proteome</keyword>
<comment type="catalytic activity">
    <reaction evidence="1">
        <text>chorismate = isochorismate</text>
        <dbReference type="Rhea" id="RHEA:18985"/>
        <dbReference type="ChEBI" id="CHEBI:29748"/>
        <dbReference type="ChEBI" id="CHEBI:29780"/>
        <dbReference type="EC" id="5.4.4.2"/>
    </reaction>
</comment>
<gene>
    <name evidence="7" type="ORF">IQ247_15545</name>
</gene>
<dbReference type="SUPFAM" id="SSF56322">
    <property type="entry name" value="ADC synthase"/>
    <property type="match status" value="1"/>
</dbReference>
<dbReference type="InterPro" id="IPR015890">
    <property type="entry name" value="Chorismate_C"/>
</dbReference>
<evidence type="ECO:0000259" key="6">
    <source>
        <dbReference type="Pfam" id="PF00425"/>
    </source>
</evidence>
<evidence type="ECO:0000256" key="2">
    <source>
        <dbReference type="ARBA" id="ARBA00005297"/>
    </source>
</evidence>
<name>A0A8J7K3E9_9CYAN</name>
<dbReference type="PANTHER" id="PTHR42839:SF2">
    <property type="entry name" value="ISOCHORISMATE SYNTHASE ENTC"/>
    <property type="match status" value="1"/>
</dbReference>
<evidence type="ECO:0000313" key="7">
    <source>
        <dbReference type="EMBL" id="MBE9214062.1"/>
    </source>
</evidence>
<protein>
    <recommendedName>
        <fullName evidence="3">isochorismate synthase</fullName>
        <ecNumber evidence="3">5.4.4.2</ecNumber>
    </recommendedName>
    <alternativeName>
        <fullName evidence="5">Isochorismate mutase</fullName>
    </alternativeName>
</protein>
<evidence type="ECO:0000256" key="4">
    <source>
        <dbReference type="ARBA" id="ARBA00023235"/>
    </source>
</evidence>
<dbReference type="EC" id="5.4.4.2" evidence="3"/>
<dbReference type="GO" id="GO:0008909">
    <property type="term" value="F:isochorismate synthase activity"/>
    <property type="evidence" value="ECO:0007669"/>
    <property type="project" value="UniProtKB-EC"/>
</dbReference>